<feature type="transmembrane region" description="Helical" evidence="4">
    <location>
        <begin position="106"/>
        <end position="128"/>
    </location>
</feature>
<dbReference type="Gene3D" id="3.30.565.10">
    <property type="entry name" value="Histidine kinase-like ATPase, C-terminal domain"/>
    <property type="match status" value="1"/>
</dbReference>
<dbReference type="InterPro" id="IPR036890">
    <property type="entry name" value="HATPase_C_sf"/>
</dbReference>
<keyword evidence="6" id="KW-0808">Transferase</keyword>
<dbReference type="RefSeq" id="WP_172203209.1">
    <property type="nucleotide sequence ID" value="NZ_CP071060.1"/>
</dbReference>
<keyword evidence="6" id="KW-0418">Kinase</keyword>
<sequence>MKPCTRTPVPPRHYLQELPLLLVFNTVFAALWTTVSGSGFGEALVYSQCIGGLCYLSSIPIRYIRYPALKFAWGIAGGALGVVGGMMLATALRGHPATAALTQSPYAWRLTFGFSAVAFALCFAFFWWREVAERRSAELAARAAQADAARTEAERAAASAQLAALQAQIEPHFLFNTLANLRSLIGRDPELARTLLDRLIEWLRATLQASRTPHTTLAAEFELLSAYLDIQRIRMGGRLTVETRVAPALRELQLPPLLLQPLVENAIAHGIEQKAGPAHIALLAELRDGRVRLAVTDNGVGLGASNTQGTGLGLENVQARLASCFGDDARLSVESAPGGGVCASIEIPADRAGVHA</sequence>
<dbReference type="Pfam" id="PF06580">
    <property type="entry name" value="His_kinase"/>
    <property type="match status" value="1"/>
</dbReference>
<feature type="domain" description="Histidine kinase/HSP90-like ATPase" evidence="5">
    <location>
        <begin position="254"/>
        <end position="351"/>
    </location>
</feature>
<evidence type="ECO:0000313" key="6">
    <source>
        <dbReference type="EMBL" id="QSI76307.1"/>
    </source>
</evidence>
<dbReference type="PANTHER" id="PTHR34220">
    <property type="entry name" value="SENSOR HISTIDINE KINASE YPDA"/>
    <property type="match status" value="1"/>
</dbReference>
<accession>A0ABX7M9Y8</accession>
<evidence type="ECO:0000256" key="2">
    <source>
        <dbReference type="ARBA" id="ARBA00012438"/>
    </source>
</evidence>
<feature type="transmembrane region" description="Helical" evidence="4">
    <location>
        <begin position="20"/>
        <end position="39"/>
    </location>
</feature>
<dbReference type="InterPro" id="IPR010559">
    <property type="entry name" value="Sig_transdc_His_kin_internal"/>
</dbReference>
<dbReference type="SMART" id="SM00387">
    <property type="entry name" value="HATPase_c"/>
    <property type="match status" value="1"/>
</dbReference>
<dbReference type="GO" id="GO:0016301">
    <property type="term" value="F:kinase activity"/>
    <property type="evidence" value="ECO:0007669"/>
    <property type="project" value="UniProtKB-KW"/>
</dbReference>
<reference evidence="6 7" key="1">
    <citation type="submission" date="2021-02" db="EMBL/GenBank/DDBJ databases">
        <title>Niveibacterium changnyeongensis HC41.</title>
        <authorList>
            <person name="Kang M."/>
        </authorList>
    </citation>
    <scope>NUCLEOTIDE SEQUENCE [LARGE SCALE GENOMIC DNA]</scope>
    <source>
        <strain evidence="6 7">HC41</strain>
    </source>
</reference>
<dbReference type="EMBL" id="CP071060">
    <property type="protein sequence ID" value="QSI76307.1"/>
    <property type="molecule type" value="Genomic_DNA"/>
</dbReference>
<keyword evidence="3" id="KW-0175">Coiled coil</keyword>
<keyword evidence="4" id="KW-1133">Transmembrane helix</keyword>
<dbReference type="Pfam" id="PF02518">
    <property type="entry name" value="HATPase_c"/>
    <property type="match status" value="1"/>
</dbReference>
<dbReference type="PANTHER" id="PTHR34220:SF9">
    <property type="entry name" value="SIGNAL TRANSDUCTION HISTIDINE KINASE INTERNAL REGION DOMAIN-CONTAINING PROTEIN"/>
    <property type="match status" value="1"/>
</dbReference>
<evidence type="ECO:0000259" key="5">
    <source>
        <dbReference type="SMART" id="SM00387"/>
    </source>
</evidence>
<keyword evidence="4" id="KW-0472">Membrane</keyword>
<dbReference type="InterPro" id="IPR003594">
    <property type="entry name" value="HATPase_dom"/>
</dbReference>
<keyword evidence="7" id="KW-1185">Reference proteome</keyword>
<feature type="transmembrane region" description="Helical" evidence="4">
    <location>
        <begin position="45"/>
        <end position="64"/>
    </location>
</feature>
<dbReference type="Proteomes" id="UP000663570">
    <property type="component" value="Chromosome"/>
</dbReference>
<organism evidence="6 7">
    <name type="scientific">Niveibacterium microcysteis</name>
    <dbReference type="NCBI Taxonomy" id="2811415"/>
    <lineage>
        <taxon>Bacteria</taxon>
        <taxon>Pseudomonadati</taxon>
        <taxon>Pseudomonadota</taxon>
        <taxon>Betaproteobacteria</taxon>
        <taxon>Rhodocyclales</taxon>
        <taxon>Rhodocyclaceae</taxon>
        <taxon>Niveibacterium</taxon>
    </lineage>
</organism>
<dbReference type="PRINTS" id="PR00344">
    <property type="entry name" value="BCTRLSENSOR"/>
</dbReference>
<feature type="coiled-coil region" evidence="3">
    <location>
        <begin position="134"/>
        <end position="168"/>
    </location>
</feature>
<dbReference type="EC" id="2.7.13.3" evidence="2"/>
<dbReference type="InterPro" id="IPR004358">
    <property type="entry name" value="Sig_transdc_His_kin-like_C"/>
</dbReference>
<feature type="transmembrane region" description="Helical" evidence="4">
    <location>
        <begin position="71"/>
        <end position="94"/>
    </location>
</feature>
<proteinExistence type="predicted"/>
<name>A0ABX7M9Y8_9RHOO</name>
<keyword evidence="4" id="KW-0812">Transmembrane</keyword>
<dbReference type="InterPro" id="IPR050640">
    <property type="entry name" value="Bact_2-comp_sensor_kinase"/>
</dbReference>
<comment type="catalytic activity">
    <reaction evidence="1">
        <text>ATP + protein L-histidine = ADP + protein N-phospho-L-histidine.</text>
        <dbReference type="EC" id="2.7.13.3"/>
    </reaction>
</comment>
<dbReference type="SUPFAM" id="SSF55874">
    <property type="entry name" value="ATPase domain of HSP90 chaperone/DNA topoisomerase II/histidine kinase"/>
    <property type="match status" value="1"/>
</dbReference>
<gene>
    <name evidence="6" type="ORF">JY500_17830</name>
</gene>
<evidence type="ECO:0000256" key="3">
    <source>
        <dbReference type="SAM" id="Coils"/>
    </source>
</evidence>
<evidence type="ECO:0000256" key="4">
    <source>
        <dbReference type="SAM" id="Phobius"/>
    </source>
</evidence>
<evidence type="ECO:0000256" key="1">
    <source>
        <dbReference type="ARBA" id="ARBA00000085"/>
    </source>
</evidence>
<protein>
    <recommendedName>
        <fullName evidence="2">histidine kinase</fullName>
        <ecNumber evidence="2">2.7.13.3</ecNumber>
    </recommendedName>
</protein>
<evidence type="ECO:0000313" key="7">
    <source>
        <dbReference type="Proteomes" id="UP000663570"/>
    </source>
</evidence>